<feature type="region of interest" description="Disordered" evidence="6">
    <location>
        <begin position="1"/>
        <end position="20"/>
    </location>
</feature>
<dbReference type="PANTHER" id="PTHR44006">
    <property type="entry name" value="U5 SMALL NUCLEAR RIBONUCLEOPROTEIN 40 KDA PROTEIN"/>
    <property type="match status" value="1"/>
</dbReference>
<keyword evidence="3" id="KW-0677">Repeat</keyword>
<dbReference type="PROSITE" id="PS50082">
    <property type="entry name" value="WD_REPEATS_2"/>
    <property type="match status" value="7"/>
</dbReference>
<dbReference type="EMBL" id="JASJQH010006989">
    <property type="protein sequence ID" value="KAK9721181.1"/>
    <property type="molecule type" value="Genomic_DNA"/>
</dbReference>
<dbReference type="InterPro" id="IPR036322">
    <property type="entry name" value="WD40_repeat_dom_sf"/>
</dbReference>
<dbReference type="Gene3D" id="2.130.10.10">
    <property type="entry name" value="YVTN repeat-like/Quinoprotein amine dehydrogenase"/>
    <property type="match status" value="1"/>
</dbReference>
<evidence type="ECO:0000256" key="5">
    <source>
        <dbReference type="PROSITE-ProRule" id="PRU00221"/>
    </source>
</evidence>
<dbReference type="InterPro" id="IPR015943">
    <property type="entry name" value="WD40/YVTN_repeat-like_dom_sf"/>
</dbReference>
<name>A0ABR2W5W5_9FUNG</name>
<dbReference type="PROSITE" id="PS50294">
    <property type="entry name" value="WD_REPEATS_REGION"/>
    <property type="match status" value="6"/>
</dbReference>
<feature type="repeat" description="WD" evidence="5">
    <location>
        <begin position="288"/>
        <end position="318"/>
    </location>
</feature>
<dbReference type="InterPro" id="IPR052234">
    <property type="entry name" value="U5_snRNP_Component"/>
</dbReference>
<keyword evidence="8" id="KW-1185">Reference proteome</keyword>
<keyword evidence="2" id="KW-0507">mRNA processing</keyword>
<dbReference type="PROSITE" id="PS00678">
    <property type="entry name" value="WD_REPEATS_1"/>
    <property type="match status" value="3"/>
</dbReference>
<feature type="repeat" description="WD" evidence="5">
    <location>
        <begin position="227"/>
        <end position="261"/>
    </location>
</feature>
<reference evidence="7 8" key="1">
    <citation type="submission" date="2023-04" db="EMBL/GenBank/DDBJ databases">
        <title>Genome of Basidiobolus ranarum AG-B5.</title>
        <authorList>
            <person name="Stajich J.E."/>
            <person name="Carter-House D."/>
            <person name="Gryganskyi A."/>
        </authorList>
    </citation>
    <scope>NUCLEOTIDE SEQUENCE [LARGE SCALE GENOMIC DNA]</scope>
    <source>
        <strain evidence="7 8">AG-B5</strain>
    </source>
</reference>
<dbReference type="InterPro" id="IPR001680">
    <property type="entry name" value="WD40_rpt"/>
</dbReference>
<feature type="repeat" description="WD" evidence="5">
    <location>
        <begin position="56"/>
        <end position="88"/>
    </location>
</feature>
<dbReference type="PANTHER" id="PTHR44006:SF1">
    <property type="entry name" value="U5 SMALL NUCLEAR RIBONUCLEOPROTEIN 40 KDA PROTEIN"/>
    <property type="match status" value="1"/>
</dbReference>
<dbReference type="InterPro" id="IPR019775">
    <property type="entry name" value="WD40_repeat_CS"/>
</dbReference>
<evidence type="ECO:0000256" key="1">
    <source>
        <dbReference type="ARBA" id="ARBA00022574"/>
    </source>
</evidence>
<protein>
    <submittedName>
        <fullName evidence="7">Uncharacterized protein</fullName>
    </submittedName>
</protein>
<dbReference type="PRINTS" id="PR00320">
    <property type="entry name" value="GPROTEINBRPT"/>
</dbReference>
<comment type="caution">
    <text evidence="7">The sequence shown here is derived from an EMBL/GenBank/DDBJ whole genome shotgun (WGS) entry which is preliminary data.</text>
</comment>
<feature type="repeat" description="WD" evidence="5">
    <location>
        <begin position="185"/>
        <end position="226"/>
    </location>
</feature>
<feature type="repeat" description="WD" evidence="5">
    <location>
        <begin position="99"/>
        <end position="140"/>
    </location>
</feature>
<sequence>MSDKRKASPPPTGGILIKRQKPEELPENAVAIKGKDGSVIQTVKRTSGLQAPIMLLNGHKGEVLTCKFDPSGEHVASGAFDGDIFLWNTYGDCVNYGVLKGHTSAVLEVQWSQDSKNIYSASADKSVGIWDVNTGVRVKRFRGHNSYVNSCSPQHKFSGSNVVVSGSDDRTVKIWDIRQKNPVDTFEQDYQVTAVTFSEAGDMVFAGSLDNKITAWDVRKKEIAYVLEGHEDTISGIRLSPDGSYLLSNGMDNTVRIWDVKPFAPANRMLKIFEGAPQGFEKNLIKPAWSPDGDRIACGSGDRTVVVWDVTTRRILYKLPGHKGCVNEVDFHPREPILVSGSTDKSLFLGEISASN</sequence>
<dbReference type="Proteomes" id="UP001479436">
    <property type="component" value="Unassembled WGS sequence"/>
</dbReference>
<evidence type="ECO:0000256" key="6">
    <source>
        <dbReference type="SAM" id="MobiDB-lite"/>
    </source>
</evidence>
<evidence type="ECO:0000256" key="3">
    <source>
        <dbReference type="ARBA" id="ARBA00022737"/>
    </source>
</evidence>
<dbReference type="Pfam" id="PF00400">
    <property type="entry name" value="WD40"/>
    <property type="match status" value="7"/>
</dbReference>
<accession>A0ABR2W5W5</accession>
<proteinExistence type="predicted"/>
<feature type="repeat" description="WD" evidence="5">
    <location>
        <begin position="141"/>
        <end position="185"/>
    </location>
</feature>
<dbReference type="InterPro" id="IPR020472">
    <property type="entry name" value="WD40_PAC1"/>
</dbReference>
<gene>
    <name evidence="7" type="ORF">K7432_003651</name>
</gene>
<keyword evidence="1 5" id="KW-0853">WD repeat</keyword>
<dbReference type="CDD" id="cd00200">
    <property type="entry name" value="WD40"/>
    <property type="match status" value="1"/>
</dbReference>
<evidence type="ECO:0000313" key="7">
    <source>
        <dbReference type="EMBL" id="KAK9721181.1"/>
    </source>
</evidence>
<evidence type="ECO:0000256" key="4">
    <source>
        <dbReference type="ARBA" id="ARBA00023187"/>
    </source>
</evidence>
<feature type="repeat" description="WD" evidence="5">
    <location>
        <begin position="319"/>
        <end position="356"/>
    </location>
</feature>
<organism evidence="7 8">
    <name type="scientific">Basidiobolus ranarum</name>
    <dbReference type="NCBI Taxonomy" id="34480"/>
    <lineage>
        <taxon>Eukaryota</taxon>
        <taxon>Fungi</taxon>
        <taxon>Fungi incertae sedis</taxon>
        <taxon>Zoopagomycota</taxon>
        <taxon>Entomophthoromycotina</taxon>
        <taxon>Basidiobolomycetes</taxon>
        <taxon>Basidiobolales</taxon>
        <taxon>Basidiobolaceae</taxon>
        <taxon>Basidiobolus</taxon>
    </lineage>
</organism>
<evidence type="ECO:0000313" key="8">
    <source>
        <dbReference type="Proteomes" id="UP001479436"/>
    </source>
</evidence>
<evidence type="ECO:0000256" key="2">
    <source>
        <dbReference type="ARBA" id="ARBA00022664"/>
    </source>
</evidence>
<dbReference type="SMART" id="SM00320">
    <property type="entry name" value="WD40"/>
    <property type="match status" value="7"/>
</dbReference>
<dbReference type="SUPFAM" id="SSF50978">
    <property type="entry name" value="WD40 repeat-like"/>
    <property type="match status" value="1"/>
</dbReference>
<keyword evidence="4" id="KW-0508">mRNA splicing</keyword>